<dbReference type="EMBL" id="SRLO01000607">
    <property type="protein sequence ID" value="TNN50721.1"/>
    <property type="molecule type" value="Genomic_DNA"/>
</dbReference>
<dbReference type="Proteomes" id="UP000314294">
    <property type="component" value="Unassembled WGS sequence"/>
</dbReference>
<gene>
    <name evidence="2" type="ORF">EYF80_039042</name>
</gene>
<protein>
    <submittedName>
        <fullName evidence="2">Uncharacterized protein</fullName>
    </submittedName>
</protein>
<evidence type="ECO:0000256" key="1">
    <source>
        <dbReference type="SAM" id="MobiDB-lite"/>
    </source>
</evidence>
<evidence type="ECO:0000313" key="3">
    <source>
        <dbReference type="Proteomes" id="UP000314294"/>
    </source>
</evidence>
<evidence type="ECO:0000313" key="2">
    <source>
        <dbReference type="EMBL" id="TNN50721.1"/>
    </source>
</evidence>
<name>A0A4Z2GBW7_9TELE</name>
<organism evidence="2 3">
    <name type="scientific">Liparis tanakae</name>
    <name type="common">Tanaka's snailfish</name>
    <dbReference type="NCBI Taxonomy" id="230148"/>
    <lineage>
        <taxon>Eukaryota</taxon>
        <taxon>Metazoa</taxon>
        <taxon>Chordata</taxon>
        <taxon>Craniata</taxon>
        <taxon>Vertebrata</taxon>
        <taxon>Euteleostomi</taxon>
        <taxon>Actinopterygii</taxon>
        <taxon>Neopterygii</taxon>
        <taxon>Teleostei</taxon>
        <taxon>Neoteleostei</taxon>
        <taxon>Acanthomorphata</taxon>
        <taxon>Eupercaria</taxon>
        <taxon>Perciformes</taxon>
        <taxon>Cottioidei</taxon>
        <taxon>Cottales</taxon>
        <taxon>Liparidae</taxon>
        <taxon>Liparis</taxon>
    </lineage>
</organism>
<keyword evidence="3" id="KW-1185">Reference proteome</keyword>
<comment type="caution">
    <text evidence="2">The sequence shown here is derived from an EMBL/GenBank/DDBJ whole genome shotgun (WGS) entry which is preliminary data.</text>
</comment>
<sequence length="151" mass="16610">MEMEGGREVPVGELRGLAGSMSSALEGSTHHLTATVIDMWATPRPDHMVQAFRFMAPREALGQASRQRLIRGAEEEDLAGSLVVALHTNTGLGEGGHKAYLFDSPILSPQGDRRKWHETAMRQRASPPSIPQHSRRNGPRREPLSVKSLLQ</sequence>
<dbReference type="AlphaFoldDB" id="A0A4Z2GBW7"/>
<feature type="region of interest" description="Disordered" evidence="1">
    <location>
        <begin position="111"/>
        <end position="151"/>
    </location>
</feature>
<feature type="compositionally biased region" description="Basic and acidic residues" evidence="1">
    <location>
        <begin position="111"/>
        <end position="121"/>
    </location>
</feature>
<accession>A0A4Z2GBW7</accession>
<reference evidence="2 3" key="1">
    <citation type="submission" date="2019-03" db="EMBL/GenBank/DDBJ databases">
        <title>First draft genome of Liparis tanakae, snailfish: a comprehensive survey of snailfish specific genes.</title>
        <authorList>
            <person name="Kim W."/>
            <person name="Song I."/>
            <person name="Jeong J.-H."/>
            <person name="Kim D."/>
            <person name="Kim S."/>
            <person name="Ryu S."/>
            <person name="Song J.Y."/>
            <person name="Lee S.K."/>
        </authorList>
    </citation>
    <scope>NUCLEOTIDE SEQUENCE [LARGE SCALE GENOMIC DNA]</scope>
    <source>
        <tissue evidence="2">Muscle</tissue>
    </source>
</reference>
<proteinExistence type="predicted"/>